<dbReference type="InterPro" id="IPR048655">
    <property type="entry name" value="Irp3-like_C"/>
</dbReference>
<dbReference type="GO" id="GO:0000166">
    <property type="term" value="F:nucleotide binding"/>
    <property type="evidence" value="ECO:0007669"/>
    <property type="project" value="InterPro"/>
</dbReference>
<accession>A0A837KZZ9</accession>
<feature type="domain" description="Thiazolinyl imine reductase-like C-terminal" evidence="2">
    <location>
        <begin position="152"/>
        <end position="246"/>
    </location>
</feature>
<protein>
    <submittedName>
        <fullName evidence="4">Thiazoline reductase</fullName>
    </submittedName>
</protein>
<name>A0A837KZZ9_STRAG</name>
<evidence type="ECO:0000259" key="1">
    <source>
        <dbReference type="Pfam" id="PF01408"/>
    </source>
</evidence>
<dbReference type="Gene3D" id="3.30.360.10">
    <property type="entry name" value="Dihydrodipicolinate Reductase, domain 2"/>
    <property type="match status" value="1"/>
</dbReference>
<evidence type="ECO:0000313" key="3">
    <source>
        <dbReference type="EMBL" id="KLL38239.1"/>
    </source>
</evidence>
<dbReference type="InterPro" id="IPR010091">
    <property type="entry name" value="Thiazolinyl_imide_reductase"/>
</dbReference>
<proteinExistence type="predicted"/>
<reference evidence="4 6" key="2">
    <citation type="submission" date="2018-06" db="EMBL/GenBank/DDBJ databases">
        <authorList>
            <consortium name="Pathogen Informatics"/>
            <person name="Doyle S."/>
        </authorList>
    </citation>
    <scope>NUCLEOTIDE SEQUENCE [LARGE SCALE GENOMIC DNA]</scope>
    <source>
        <strain evidence="4 6">NCTC8185</strain>
    </source>
</reference>
<evidence type="ECO:0000313" key="5">
    <source>
        <dbReference type="Proteomes" id="UP000035346"/>
    </source>
</evidence>
<dbReference type="EMBL" id="LBKL01000071">
    <property type="protein sequence ID" value="KLL38239.1"/>
    <property type="molecule type" value="Genomic_DNA"/>
</dbReference>
<dbReference type="Proteomes" id="UP000035346">
    <property type="component" value="Unassembled WGS sequence"/>
</dbReference>
<sequence>MQNKHRVLVCGVGFGQFYIKAIDNMNESFQIVGILSNGSELSQEYGHKYNVPIYTTLDEVNLKQVDLACVVIGSTLIGGIGSDLVKKLLDSGVSVIQEQPVHIKEYIEFLKLSKENGCFYKLNTFYPNLRSVDTFIKMSRNLTALSEIRYISAQCSVHVLFTLIDIIGRTLGGLKPYNFKKISMQNLELPFEIVEGHINNIPICISVQNQMTSKNPDNYMLLMHKISLTTNSGSLTLSGTNGPIIWEPCLDKPTDKNNRFNLEEKNEFSELKTFEITEEVEETYNDMMKLSWVEAISKSVIDFTNNIEAEKVDLREQQYLISAIEAWRALSRELGQSNTIQPYKKTAIKMEDLI</sequence>
<dbReference type="AlphaFoldDB" id="A0A837KZZ9"/>
<evidence type="ECO:0000259" key="2">
    <source>
        <dbReference type="Pfam" id="PF21390"/>
    </source>
</evidence>
<dbReference type="NCBIfam" id="TIGR01761">
    <property type="entry name" value="thiaz-red"/>
    <property type="match status" value="1"/>
</dbReference>
<dbReference type="Pfam" id="PF01408">
    <property type="entry name" value="GFO_IDH_MocA"/>
    <property type="match status" value="1"/>
</dbReference>
<dbReference type="SUPFAM" id="SSF51735">
    <property type="entry name" value="NAD(P)-binding Rossmann-fold domains"/>
    <property type="match status" value="1"/>
</dbReference>
<dbReference type="InterPro" id="IPR051450">
    <property type="entry name" value="Gfo/Idh/MocA_Oxidoreductases"/>
</dbReference>
<dbReference type="InterPro" id="IPR036291">
    <property type="entry name" value="NAD(P)-bd_dom_sf"/>
</dbReference>
<dbReference type="PANTHER" id="PTHR43377:SF1">
    <property type="entry name" value="BILIVERDIN REDUCTASE A"/>
    <property type="match status" value="1"/>
</dbReference>
<comment type="caution">
    <text evidence="3">The sequence shown here is derived from an EMBL/GenBank/DDBJ whole genome shotgun (WGS) entry which is preliminary data.</text>
</comment>
<feature type="domain" description="Gfo/Idh/MocA-like oxidoreductase N-terminal" evidence="1">
    <location>
        <begin position="6"/>
        <end position="121"/>
    </location>
</feature>
<dbReference type="InterPro" id="IPR000683">
    <property type="entry name" value="Gfo/Idh/MocA-like_OxRdtase_N"/>
</dbReference>
<dbReference type="PANTHER" id="PTHR43377">
    <property type="entry name" value="BILIVERDIN REDUCTASE A"/>
    <property type="match status" value="1"/>
</dbReference>
<gene>
    <name evidence="4" type="primary">eqbF</name>
    <name evidence="4" type="ORF">NCTC8185_01469</name>
    <name evidence="3" type="ORF">WA04_06540</name>
</gene>
<organism evidence="3 5">
    <name type="scientific">Streptococcus agalactiae</name>
    <dbReference type="NCBI Taxonomy" id="1311"/>
    <lineage>
        <taxon>Bacteria</taxon>
        <taxon>Bacillati</taxon>
        <taxon>Bacillota</taxon>
        <taxon>Bacilli</taxon>
        <taxon>Lactobacillales</taxon>
        <taxon>Streptococcaceae</taxon>
        <taxon>Streptococcus</taxon>
    </lineage>
</organism>
<evidence type="ECO:0000313" key="6">
    <source>
        <dbReference type="Proteomes" id="UP000254076"/>
    </source>
</evidence>
<dbReference type="Gene3D" id="3.40.50.720">
    <property type="entry name" value="NAD(P)-binding Rossmann-like Domain"/>
    <property type="match status" value="1"/>
</dbReference>
<dbReference type="RefSeq" id="WP_001179929.1">
    <property type="nucleotide sequence ID" value="NZ_CP187264.1"/>
</dbReference>
<reference evidence="3 5" key="1">
    <citation type="journal article" date="2015" name="PLoS ONE">
        <title>Genomic analysis reveals the molecular basis for capsule loss in the group B streptococcus population.</title>
        <authorList>
            <consortium name="DEVANI Consortium"/>
            <person name="Rosini R."/>
            <person name="Campisi E."/>
            <person name="De Chiara M."/>
            <person name="Tettelin H."/>
            <person name="Rinaudo D."/>
            <person name="Toniolo C."/>
            <person name="Metruccio M."/>
            <person name="Guidotti S."/>
            <person name="Sorensen U.B."/>
            <person name="Kilian M."/>
            <person name="Ramirez M."/>
            <person name="Janulczyk R."/>
            <person name="Donati C."/>
            <person name="Grandi G."/>
            <person name="Margarit I."/>
        </authorList>
    </citation>
    <scope>NUCLEOTIDE SEQUENCE [LARGE SCALE GENOMIC DNA]</scope>
    <source>
        <strain evidence="3 5">DK-B-USS-215</strain>
    </source>
</reference>
<dbReference type="Proteomes" id="UP000254076">
    <property type="component" value="Unassembled WGS sequence"/>
</dbReference>
<dbReference type="Pfam" id="PF21390">
    <property type="entry name" value="Irp3-like_C"/>
    <property type="match status" value="1"/>
</dbReference>
<dbReference type="EMBL" id="UHEQ01000004">
    <property type="protein sequence ID" value="SUN14193.1"/>
    <property type="molecule type" value="Genomic_DNA"/>
</dbReference>
<evidence type="ECO:0000313" key="4">
    <source>
        <dbReference type="EMBL" id="SUN14193.1"/>
    </source>
</evidence>